<dbReference type="InterPro" id="IPR001173">
    <property type="entry name" value="Glyco_trans_2-like"/>
</dbReference>
<evidence type="ECO:0008006" key="6">
    <source>
        <dbReference type="Google" id="ProtNLM"/>
    </source>
</evidence>
<dbReference type="SUPFAM" id="SSF53448">
    <property type="entry name" value="Nucleotide-diphospho-sugar transferases"/>
    <property type="match status" value="1"/>
</dbReference>
<evidence type="ECO:0000259" key="3">
    <source>
        <dbReference type="Pfam" id="PF02709"/>
    </source>
</evidence>
<evidence type="ECO:0000313" key="4">
    <source>
        <dbReference type="EMBL" id="GHH99571.1"/>
    </source>
</evidence>
<dbReference type="InterPro" id="IPR027791">
    <property type="entry name" value="Galactosyl_T_C"/>
</dbReference>
<sequence length="237" mass="27674">MLNNVSILIPYKPDGGPRDRLFNWVKTYYETMMPEVELCIGKSLSHPFNRSRAINIAAKQATRDIFVIADGDVFYEPDSLLQAIELLDQHAWVIPYDKWLDLTQSSTENLLIHPPQLPLPLDVEYSKERKYKNNRLPISGTIIVTRENFYKVRGFDERFKGWGKEDNAFCAAMNTICGPYYRTKNTFLYHLWHPREGLKTHPNMQNNIKLFNRYAKRTGKIGEMTKLINERGHNSSF</sequence>
<name>A0ABQ3N679_9BACI</name>
<protein>
    <recommendedName>
        <fullName evidence="6">Galactosyltransferase C-terminal domain-containing protein</fullName>
    </recommendedName>
</protein>
<dbReference type="EMBL" id="BNDS01000013">
    <property type="protein sequence ID" value="GHH99571.1"/>
    <property type="molecule type" value="Genomic_DNA"/>
</dbReference>
<reference evidence="4 5" key="1">
    <citation type="journal article" date="2022" name="Int. J. Syst. Evol. Microbiol.">
        <title>Neobacillus kokaensis sp. nov., isolated from soil.</title>
        <authorList>
            <person name="Yuki K."/>
            <person name="Matsubara H."/>
            <person name="Yamaguchi S."/>
        </authorList>
    </citation>
    <scope>NUCLEOTIDE SEQUENCE [LARGE SCALE GENOMIC DNA]</scope>
    <source>
        <strain evidence="4 5">LOB 377</strain>
    </source>
</reference>
<comment type="caution">
    <text evidence="4">The sequence shown here is derived from an EMBL/GenBank/DDBJ whole genome shotgun (WGS) entry which is preliminary data.</text>
</comment>
<keyword evidence="1" id="KW-0808">Transferase</keyword>
<evidence type="ECO:0000256" key="1">
    <source>
        <dbReference type="ARBA" id="ARBA00022679"/>
    </source>
</evidence>
<proteinExistence type="predicted"/>
<organism evidence="4 5">
    <name type="scientific">Neobacillus kokaensis</name>
    <dbReference type="NCBI Taxonomy" id="2759023"/>
    <lineage>
        <taxon>Bacteria</taxon>
        <taxon>Bacillati</taxon>
        <taxon>Bacillota</taxon>
        <taxon>Bacilli</taxon>
        <taxon>Bacillales</taxon>
        <taxon>Bacillaceae</taxon>
        <taxon>Neobacillus</taxon>
    </lineage>
</organism>
<dbReference type="Pfam" id="PF02709">
    <property type="entry name" value="Glyco_transf_7C"/>
    <property type="match status" value="1"/>
</dbReference>
<dbReference type="RefSeq" id="WP_191274353.1">
    <property type="nucleotide sequence ID" value="NZ_BNDS01000013.1"/>
</dbReference>
<dbReference type="InterPro" id="IPR029044">
    <property type="entry name" value="Nucleotide-diphossugar_trans"/>
</dbReference>
<feature type="domain" description="Galactosyltransferase C-terminal" evidence="3">
    <location>
        <begin position="138"/>
        <end position="182"/>
    </location>
</feature>
<dbReference type="Proteomes" id="UP000637074">
    <property type="component" value="Unassembled WGS sequence"/>
</dbReference>
<feature type="domain" description="Glycosyltransferase 2-like" evidence="2">
    <location>
        <begin position="44"/>
        <end position="99"/>
    </location>
</feature>
<gene>
    <name evidence="4" type="ORF">AM1BK_31140</name>
</gene>
<dbReference type="Gene3D" id="3.90.550.10">
    <property type="entry name" value="Spore Coat Polysaccharide Biosynthesis Protein SpsA, Chain A"/>
    <property type="match status" value="1"/>
</dbReference>
<keyword evidence="5" id="KW-1185">Reference proteome</keyword>
<evidence type="ECO:0000313" key="5">
    <source>
        <dbReference type="Proteomes" id="UP000637074"/>
    </source>
</evidence>
<accession>A0ABQ3N679</accession>
<evidence type="ECO:0000259" key="2">
    <source>
        <dbReference type="Pfam" id="PF00535"/>
    </source>
</evidence>
<dbReference type="Pfam" id="PF00535">
    <property type="entry name" value="Glycos_transf_2"/>
    <property type="match status" value="1"/>
</dbReference>